<feature type="transmembrane region" description="Helical" evidence="1">
    <location>
        <begin position="86"/>
        <end position="106"/>
    </location>
</feature>
<accession>A0AAW0JEB0</accession>
<dbReference type="EMBL" id="PKMF04000590">
    <property type="protein sequence ID" value="KAK7824877.1"/>
    <property type="molecule type" value="Genomic_DNA"/>
</dbReference>
<gene>
    <name evidence="2" type="ORF">CFP56_033938</name>
</gene>
<keyword evidence="1" id="KW-0472">Membrane</keyword>
<keyword evidence="1" id="KW-0812">Transmembrane</keyword>
<dbReference type="PANTHER" id="PTHR33710:SF62">
    <property type="entry name" value="DUF4283 DOMAIN PROTEIN"/>
    <property type="match status" value="1"/>
</dbReference>
<proteinExistence type="predicted"/>
<dbReference type="AlphaFoldDB" id="A0AAW0JEB0"/>
<evidence type="ECO:0000313" key="3">
    <source>
        <dbReference type="Proteomes" id="UP000237347"/>
    </source>
</evidence>
<name>A0AAW0JEB0_QUESU</name>
<dbReference type="Proteomes" id="UP000237347">
    <property type="component" value="Unassembled WGS sequence"/>
</dbReference>
<evidence type="ECO:0000256" key="1">
    <source>
        <dbReference type="SAM" id="Phobius"/>
    </source>
</evidence>
<reference evidence="2 3" key="1">
    <citation type="journal article" date="2018" name="Sci. Data">
        <title>The draft genome sequence of cork oak.</title>
        <authorList>
            <person name="Ramos A.M."/>
            <person name="Usie A."/>
            <person name="Barbosa P."/>
            <person name="Barros P.M."/>
            <person name="Capote T."/>
            <person name="Chaves I."/>
            <person name="Simoes F."/>
            <person name="Abreu I."/>
            <person name="Carrasquinho I."/>
            <person name="Faro C."/>
            <person name="Guimaraes J.B."/>
            <person name="Mendonca D."/>
            <person name="Nobrega F."/>
            <person name="Rodrigues L."/>
            <person name="Saibo N.J.M."/>
            <person name="Varela M.C."/>
            <person name="Egas C."/>
            <person name="Matos J."/>
            <person name="Miguel C.M."/>
            <person name="Oliveira M.M."/>
            <person name="Ricardo C.P."/>
            <person name="Goncalves S."/>
        </authorList>
    </citation>
    <scope>NUCLEOTIDE SEQUENCE [LARGE SCALE GENOMIC DNA]</scope>
    <source>
        <strain evidence="3">cv. HL8</strain>
    </source>
</reference>
<sequence length="141" mass="16737">MGRVKHLHCFTSDHRPLLLTLDPNGESKKWKRKPFRFQAMWTVDPGCKNTVARAWATHVDSTPMHIATVKLKSCKKKLKKWSQLHFGNLGSVFNVVVFTTTAWSLWQRRNKLREQQPTWPLHEINKRVKKMHMLEKFLHVR</sequence>
<dbReference type="PANTHER" id="PTHR33710">
    <property type="entry name" value="BNAC02G09200D PROTEIN"/>
    <property type="match status" value="1"/>
</dbReference>
<keyword evidence="3" id="KW-1185">Reference proteome</keyword>
<keyword evidence="1" id="KW-1133">Transmembrane helix</keyword>
<protein>
    <submittedName>
        <fullName evidence="2">Uncharacterized protein</fullName>
    </submittedName>
</protein>
<comment type="caution">
    <text evidence="2">The sequence shown here is derived from an EMBL/GenBank/DDBJ whole genome shotgun (WGS) entry which is preliminary data.</text>
</comment>
<evidence type="ECO:0000313" key="2">
    <source>
        <dbReference type="EMBL" id="KAK7824877.1"/>
    </source>
</evidence>
<organism evidence="2 3">
    <name type="scientific">Quercus suber</name>
    <name type="common">Cork oak</name>
    <dbReference type="NCBI Taxonomy" id="58331"/>
    <lineage>
        <taxon>Eukaryota</taxon>
        <taxon>Viridiplantae</taxon>
        <taxon>Streptophyta</taxon>
        <taxon>Embryophyta</taxon>
        <taxon>Tracheophyta</taxon>
        <taxon>Spermatophyta</taxon>
        <taxon>Magnoliopsida</taxon>
        <taxon>eudicotyledons</taxon>
        <taxon>Gunneridae</taxon>
        <taxon>Pentapetalae</taxon>
        <taxon>rosids</taxon>
        <taxon>fabids</taxon>
        <taxon>Fagales</taxon>
        <taxon>Fagaceae</taxon>
        <taxon>Quercus</taxon>
    </lineage>
</organism>